<gene>
    <name evidence="2" type="ORF">HYS17_02770</name>
</gene>
<dbReference type="EMBL" id="CP066681">
    <property type="protein sequence ID" value="QQG36715.1"/>
    <property type="molecule type" value="Genomic_DNA"/>
</dbReference>
<feature type="domain" description="AAA+ ATPase" evidence="1">
    <location>
        <begin position="263"/>
        <end position="644"/>
    </location>
</feature>
<dbReference type="GO" id="GO:0005524">
    <property type="term" value="F:ATP binding"/>
    <property type="evidence" value="ECO:0007669"/>
    <property type="project" value="InterPro"/>
</dbReference>
<dbReference type="Proteomes" id="UP000595362">
    <property type="component" value="Chromosome"/>
</dbReference>
<organism evidence="2 3">
    <name type="scientific">Micavibrio aeruginosavorus</name>
    <dbReference type="NCBI Taxonomy" id="349221"/>
    <lineage>
        <taxon>Bacteria</taxon>
        <taxon>Pseudomonadati</taxon>
        <taxon>Bdellovibrionota</taxon>
        <taxon>Bdellovibrionia</taxon>
        <taxon>Bdellovibrionales</taxon>
        <taxon>Pseudobdellovibrionaceae</taxon>
        <taxon>Micavibrio</taxon>
    </lineage>
</organism>
<reference evidence="2 3" key="1">
    <citation type="submission" date="2020-07" db="EMBL/GenBank/DDBJ databases">
        <title>Huge and variable diversity of episymbiotic CPR bacteria and DPANN archaea in groundwater ecosystems.</title>
        <authorList>
            <person name="He C.Y."/>
            <person name="Keren R."/>
            <person name="Whittaker M."/>
            <person name="Farag I.F."/>
            <person name="Doudna J."/>
            <person name="Cate J.H.D."/>
            <person name="Banfield J.F."/>
        </authorList>
    </citation>
    <scope>NUCLEOTIDE SEQUENCE [LARGE SCALE GENOMIC DNA]</scope>
    <source>
        <strain evidence="2">NC_groundwater_70_Ag_B-0.1um_54_66</strain>
    </source>
</reference>
<dbReference type="InterPro" id="IPR052934">
    <property type="entry name" value="Methyl-DNA_Rec/Restrict_Enz"/>
</dbReference>
<proteinExistence type="predicted"/>
<evidence type="ECO:0000259" key="1">
    <source>
        <dbReference type="SMART" id="SM00382"/>
    </source>
</evidence>
<dbReference type="GO" id="GO:0016887">
    <property type="term" value="F:ATP hydrolysis activity"/>
    <property type="evidence" value="ECO:0007669"/>
    <property type="project" value="InterPro"/>
</dbReference>
<evidence type="ECO:0000313" key="2">
    <source>
        <dbReference type="EMBL" id="QQG36715.1"/>
    </source>
</evidence>
<sequence length="780" mass="89664">MGELIKQNGECIKMEIIQKLKERFLEDPARFSELNNNKDVWKKFVGQYAAQNITRMKLDEYCMGRGSKKENFSWWIERGLQPVIGTYFAGSARAHILYKKPDGGLYKHRYLESMNDDDALSYVLKITQLLAQTSSLEQAERYDDDKNIYADLRIEPKVTMGAARKLRVYMAYHPDKVVNINSPKHIEHFLRLFGTKNVAAGPFGKARQLWDVYQDVKKEINDLTPDGFGKLLYDRKLDLAPTKEKNEEGEIEGSPVTLDDESVPRNVILYGPPGTGKTYSTIDAALKILDPAFYSENSNDRASLLARFGELKDLKRIDFVTFHQSYSYEEFVEGLKVNTDENGQIVYSIDPGVFKRICEAASSRVTHQIDANIDLKGRTIWKISLGNTLGDDSYIYDECIDNNYVLIGYGNEIDFSDCQTKEDILKKYNDNGIDFKIGDYPVSCLYIFQQLMKERDLVVVSDGNHKFRAIGEVTGKYRRLRRSDEDHYVQCRDVKWLRVYSPSRPREELMDKVFSQMTLYELKPKTLDPQRLAALLFEPVQEEGGSLDKGKIPYSNARVLIIDEINRGNIAKIFGELITLIENDKRSGQKEALSVTLPYSKASFSVPDNLYIIGTMNTADRSLTSIDAALRRRFVFEEVVPDSSLLANTEAEDGVDIKKIMDAINSRIEILLGREYLIGHSYFLQLREDASIGSLRSLFKRHILPLLQEYFFDDWEKIHRVLGDHQKPREYQIIRNRYGEQDIIDLLGDDWKGGTESCWEINYAALIEPQSYIGIYQSVR</sequence>
<dbReference type="SUPFAM" id="SSF52540">
    <property type="entry name" value="P-loop containing nucleoside triphosphate hydrolases"/>
    <property type="match status" value="1"/>
</dbReference>
<dbReference type="InterPro" id="IPR011704">
    <property type="entry name" value="ATPase_dyneun-rel_AAA"/>
</dbReference>
<dbReference type="PANTHER" id="PTHR37291:SF1">
    <property type="entry name" value="TYPE IV METHYL-DIRECTED RESTRICTION ENZYME ECOKMCRB SUBUNIT"/>
    <property type="match status" value="1"/>
</dbReference>
<evidence type="ECO:0000313" key="3">
    <source>
        <dbReference type="Proteomes" id="UP000595362"/>
    </source>
</evidence>
<dbReference type="SMART" id="SM00382">
    <property type="entry name" value="AAA"/>
    <property type="match status" value="1"/>
</dbReference>
<dbReference type="Gene3D" id="3.40.50.300">
    <property type="entry name" value="P-loop containing nucleotide triphosphate hydrolases"/>
    <property type="match status" value="1"/>
</dbReference>
<dbReference type="AlphaFoldDB" id="A0A7T5UHR7"/>
<dbReference type="Pfam" id="PF07728">
    <property type="entry name" value="AAA_5"/>
    <property type="match status" value="1"/>
</dbReference>
<protein>
    <submittedName>
        <fullName evidence="2">AAA family ATPase</fullName>
    </submittedName>
</protein>
<dbReference type="PANTHER" id="PTHR37291">
    <property type="entry name" value="5-METHYLCYTOSINE-SPECIFIC RESTRICTION ENZYME B"/>
    <property type="match status" value="1"/>
</dbReference>
<dbReference type="InterPro" id="IPR027417">
    <property type="entry name" value="P-loop_NTPase"/>
</dbReference>
<dbReference type="InterPro" id="IPR003593">
    <property type="entry name" value="AAA+_ATPase"/>
</dbReference>
<accession>A0A7T5UHR7</accession>
<name>A0A7T5UHR7_9BACT</name>